<protein>
    <submittedName>
        <fullName evidence="1">DUF2291 domain-containing protein</fullName>
    </submittedName>
</protein>
<dbReference type="Proteomes" id="UP001197247">
    <property type="component" value="Unassembled WGS sequence"/>
</dbReference>
<accession>A0ABS5TGL4</accession>
<proteinExistence type="predicted"/>
<dbReference type="InterPro" id="IPR014582">
    <property type="entry name" value="UCP033535_lipo"/>
</dbReference>
<sequence length="221" mass="22665">MSRPARRLLTAATVVAVLVLTGACSHVPGIYTIESGSDAQAAAGRGTFDPAVYVDQVWDSKVLPAVQDQAVDANTLLAAIDADPDAAGEQYGHRAGVGGAFSYLIKGSGTVTAVDADSPSRPLTVRLEGTTDDVSIGTGQVIAGTALRDAVGFIGFSDFANQLDYADVATRLNDRVRTDVLARLPDDPADLEGAEVSFSGAFSSLVPGTVMIVPVSLEVGA</sequence>
<dbReference type="EMBL" id="JAHBAY010000004">
    <property type="protein sequence ID" value="MBT0769331.1"/>
    <property type="molecule type" value="Genomic_DNA"/>
</dbReference>
<reference evidence="1 2" key="1">
    <citation type="submission" date="2021-05" db="EMBL/GenBank/DDBJ databases">
        <title>Kineosporia and Streptomyces sp. nov. two new marine actinobacteria isolated from Coral.</title>
        <authorList>
            <person name="Buangrab K."/>
            <person name="Sutthacheep M."/>
            <person name="Yeemin T."/>
            <person name="Harunari E."/>
            <person name="Igarashi Y."/>
            <person name="Kanchanasin P."/>
            <person name="Tanasupawat S."/>
            <person name="Phongsopitanun W."/>
        </authorList>
    </citation>
    <scope>NUCLEOTIDE SEQUENCE [LARGE SCALE GENOMIC DNA]</scope>
    <source>
        <strain evidence="1 2">J2-2</strain>
    </source>
</reference>
<name>A0ABS5TGL4_9ACTN</name>
<organism evidence="1 2">
    <name type="scientific">Kineosporia corallincola</name>
    <dbReference type="NCBI Taxonomy" id="2835133"/>
    <lineage>
        <taxon>Bacteria</taxon>
        <taxon>Bacillati</taxon>
        <taxon>Actinomycetota</taxon>
        <taxon>Actinomycetes</taxon>
        <taxon>Kineosporiales</taxon>
        <taxon>Kineosporiaceae</taxon>
        <taxon>Kineosporia</taxon>
    </lineage>
</organism>
<evidence type="ECO:0000313" key="1">
    <source>
        <dbReference type="EMBL" id="MBT0769331.1"/>
    </source>
</evidence>
<dbReference type="RefSeq" id="WP_214155636.1">
    <property type="nucleotide sequence ID" value="NZ_JAHBAY010000004.1"/>
</dbReference>
<dbReference type="Pfam" id="PF10054">
    <property type="entry name" value="DUF2291"/>
    <property type="match status" value="1"/>
</dbReference>
<dbReference type="Gene3D" id="1.10.10.1260">
    <property type="entry name" value="Envelope glycoprotein gp160, DUF2291, helical domain"/>
    <property type="match status" value="1"/>
</dbReference>
<dbReference type="SUPFAM" id="SSF141318">
    <property type="entry name" value="TM0957-like"/>
    <property type="match status" value="1"/>
</dbReference>
<comment type="caution">
    <text evidence="1">The sequence shown here is derived from an EMBL/GenBank/DDBJ whole genome shotgun (WGS) entry which is preliminary data.</text>
</comment>
<dbReference type="PIRSF" id="PIRSF033535">
    <property type="entry name" value="UCP033535_plp"/>
    <property type="match status" value="1"/>
</dbReference>
<keyword evidence="2" id="KW-1185">Reference proteome</keyword>
<evidence type="ECO:0000313" key="2">
    <source>
        <dbReference type="Proteomes" id="UP001197247"/>
    </source>
</evidence>
<dbReference type="InterPro" id="IPR036215">
    <property type="entry name" value="TM0957-like_sf"/>
</dbReference>
<dbReference type="PROSITE" id="PS51257">
    <property type="entry name" value="PROKAR_LIPOPROTEIN"/>
    <property type="match status" value="1"/>
</dbReference>
<dbReference type="Gene3D" id="2.40.50.420">
    <property type="entry name" value="Envelope glycoprotein gp160, DUF2291, alpha/beta domain"/>
    <property type="match status" value="1"/>
</dbReference>
<gene>
    <name evidence="1" type="ORF">KIH74_10395</name>
</gene>